<evidence type="ECO:0000313" key="5">
    <source>
        <dbReference type="Proteomes" id="UP000301870"/>
    </source>
</evidence>
<feature type="transmembrane region" description="Helical" evidence="3">
    <location>
        <begin position="66"/>
        <end position="85"/>
    </location>
</feature>
<protein>
    <submittedName>
        <fullName evidence="6">Uncharacterized protein LOC111352962</fullName>
    </submittedName>
</protein>
<feature type="signal peptide" evidence="4">
    <location>
        <begin position="1"/>
        <end position="16"/>
    </location>
</feature>
<reference evidence="6" key="1">
    <citation type="submission" date="2025-08" db="UniProtKB">
        <authorList>
            <consortium name="RefSeq"/>
        </authorList>
    </citation>
    <scope>IDENTIFICATION</scope>
    <source>
        <strain evidence="6">Ishihara</strain>
        <tissue evidence="6">Whole body</tissue>
    </source>
</reference>
<gene>
    <name evidence="6" type="primary">LOC111352962</name>
</gene>
<dbReference type="KEGG" id="sliu:111352962"/>
<keyword evidence="3" id="KW-1133">Transmembrane helix</keyword>
<feature type="coiled-coil region" evidence="1">
    <location>
        <begin position="99"/>
        <end position="126"/>
    </location>
</feature>
<evidence type="ECO:0000256" key="2">
    <source>
        <dbReference type="SAM" id="MobiDB-lite"/>
    </source>
</evidence>
<sequence>MLTLLIVLAAVISALHLRTLIMSTEDRHFLNKQEVNGAAWGISKLWNSAMEQYGLPMAHYCVSVGYAIYLRLTFINVMIFILKYVPTGFYMYKFIRDMYVTSRERIKQKQNEIEDIQLQIQIVNTKLCVRDAEFAERAEQLRRGAERLRRVRARVREVIAADDTVRHAIDNAAVWDANKDLHMHCAPQEEDREFIVELLKELKYDHMANPERQPEKMECGERAPTDPTTPENSVYSSLSDADVRQDCRVKILKVTNVYKVAYLKHYIKQKRLRRATKQAMLKKKMESIKKLLEDWQKTLNMVINSKLTILNLDPHPIDVASQEAMGDYSKPREASDSDSDFRNSCTDVRYDEYSLSWAENPYKPYAYNYEDVADANRDYYDTQQDFGDVKPMFACERGKMPNMMSIIEETNSQIAIEEIKSECGDDYECRDLVVL</sequence>
<dbReference type="OrthoDB" id="7402155at2759"/>
<keyword evidence="4" id="KW-0732">Signal</keyword>
<dbReference type="AlphaFoldDB" id="A0A9J7E599"/>
<evidence type="ECO:0000313" key="6">
    <source>
        <dbReference type="RefSeq" id="XP_022821469.1"/>
    </source>
</evidence>
<feature type="chain" id="PRO_5039902858" evidence="4">
    <location>
        <begin position="17"/>
        <end position="435"/>
    </location>
</feature>
<accession>A0A9J7E599</accession>
<keyword evidence="3" id="KW-0812">Transmembrane</keyword>
<dbReference type="GeneID" id="111352962"/>
<evidence type="ECO:0000256" key="1">
    <source>
        <dbReference type="SAM" id="Coils"/>
    </source>
</evidence>
<feature type="region of interest" description="Disordered" evidence="2">
    <location>
        <begin position="209"/>
        <end position="237"/>
    </location>
</feature>
<proteinExistence type="predicted"/>
<feature type="compositionally biased region" description="Polar residues" evidence="2">
    <location>
        <begin position="226"/>
        <end position="237"/>
    </location>
</feature>
<evidence type="ECO:0000256" key="3">
    <source>
        <dbReference type="SAM" id="Phobius"/>
    </source>
</evidence>
<organism evidence="5 6">
    <name type="scientific">Spodoptera litura</name>
    <name type="common">Asian cotton leafworm</name>
    <dbReference type="NCBI Taxonomy" id="69820"/>
    <lineage>
        <taxon>Eukaryota</taxon>
        <taxon>Metazoa</taxon>
        <taxon>Ecdysozoa</taxon>
        <taxon>Arthropoda</taxon>
        <taxon>Hexapoda</taxon>
        <taxon>Insecta</taxon>
        <taxon>Pterygota</taxon>
        <taxon>Neoptera</taxon>
        <taxon>Endopterygota</taxon>
        <taxon>Lepidoptera</taxon>
        <taxon>Glossata</taxon>
        <taxon>Ditrysia</taxon>
        <taxon>Noctuoidea</taxon>
        <taxon>Noctuidae</taxon>
        <taxon>Amphipyrinae</taxon>
        <taxon>Spodoptera</taxon>
    </lineage>
</organism>
<keyword evidence="1" id="KW-0175">Coiled coil</keyword>
<dbReference type="RefSeq" id="XP_022821469.1">
    <property type="nucleotide sequence ID" value="XM_022965701.1"/>
</dbReference>
<dbReference type="Proteomes" id="UP000301870">
    <property type="component" value="Chromosome 16"/>
</dbReference>
<keyword evidence="3" id="KW-0472">Membrane</keyword>
<keyword evidence="5" id="KW-1185">Reference proteome</keyword>
<feature type="compositionally biased region" description="Basic and acidic residues" evidence="2">
    <location>
        <begin position="209"/>
        <end position="224"/>
    </location>
</feature>
<name>A0A9J7E599_SPOLT</name>
<evidence type="ECO:0000256" key="4">
    <source>
        <dbReference type="SAM" id="SignalP"/>
    </source>
</evidence>